<evidence type="ECO:0000256" key="4">
    <source>
        <dbReference type="ARBA" id="ARBA00022729"/>
    </source>
</evidence>
<keyword evidence="3" id="KW-0645">Protease</keyword>
<keyword evidence="7" id="KW-1185">Reference proteome</keyword>
<dbReference type="PANTHER" id="PTHR11802:SF472">
    <property type="entry name" value="SERINE CARBOXYPEPTIDASE CPVL-RELATED"/>
    <property type="match status" value="1"/>
</dbReference>
<dbReference type="SUPFAM" id="SSF53474">
    <property type="entry name" value="alpha/beta-Hydrolases"/>
    <property type="match status" value="1"/>
</dbReference>
<dbReference type="GeneID" id="101855662"/>
<keyword evidence="5" id="KW-0378">Hydrolase</keyword>
<keyword evidence="4" id="KW-0732">Signal</keyword>
<evidence type="ECO:0000256" key="5">
    <source>
        <dbReference type="ARBA" id="ARBA00022801"/>
    </source>
</evidence>
<dbReference type="InterPro" id="IPR001563">
    <property type="entry name" value="Peptidase_S10"/>
</dbReference>
<reference evidence="8" key="1">
    <citation type="submission" date="2025-08" db="UniProtKB">
        <authorList>
            <consortium name="RefSeq"/>
        </authorList>
    </citation>
    <scope>IDENTIFICATION</scope>
</reference>
<dbReference type="Proteomes" id="UP000694888">
    <property type="component" value="Unplaced"/>
</dbReference>
<dbReference type="GO" id="GO:0004180">
    <property type="term" value="F:carboxypeptidase activity"/>
    <property type="evidence" value="ECO:0007669"/>
    <property type="project" value="UniProtKB-KW"/>
</dbReference>
<gene>
    <name evidence="8" type="primary">LOC101855662</name>
</gene>
<evidence type="ECO:0000256" key="6">
    <source>
        <dbReference type="ARBA" id="ARBA00023180"/>
    </source>
</evidence>
<keyword evidence="2 8" id="KW-0121">Carboxypeptidase</keyword>
<protein>
    <submittedName>
        <fullName evidence="8">Probable serine carboxypeptidase CPVL</fullName>
    </submittedName>
</protein>
<dbReference type="RefSeq" id="XP_035827131.1">
    <property type="nucleotide sequence ID" value="XM_035971238.1"/>
</dbReference>
<dbReference type="PANTHER" id="PTHR11802">
    <property type="entry name" value="SERINE PROTEASE FAMILY S10 SERINE CARBOXYPEPTIDASE"/>
    <property type="match status" value="1"/>
</dbReference>
<accession>A0ABM1VXI8</accession>
<dbReference type="Pfam" id="PF00450">
    <property type="entry name" value="Peptidase_S10"/>
    <property type="match status" value="1"/>
</dbReference>
<dbReference type="PRINTS" id="PR00724">
    <property type="entry name" value="CRBOXYPTASEC"/>
</dbReference>
<comment type="similarity">
    <text evidence="1">Belongs to the peptidase S10 family.</text>
</comment>
<dbReference type="Gene3D" id="3.40.50.1820">
    <property type="entry name" value="alpha/beta hydrolase"/>
    <property type="match status" value="1"/>
</dbReference>
<name>A0ABM1VXI8_APLCA</name>
<proteinExistence type="inferred from homology"/>
<evidence type="ECO:0000256" key="2">
    <source>
        <dbReference type="ARBA" id="ARBA00022645"/>
    </source>
</evidence>
<keyword evidence="6" id="KW-0325">Glycoprotein</keyword>
<dbReference type="InterPro" id="IPR029058">
    <property type="entry name" value="AB_hydrolase_fold"/>
</dbReference>
<evidence type="ECO:0000256" key="3">
    <source>
        <dbReference type="ARBA" id="ARBA00022670"/>
    </source>
</evidence>
<evidence type="ECO:0000313" key="8">
    <source>
        <dbReference type="RefSeq" id="XP_035827131.1"/>
    </source>
</evidence>
<evidence type="ECO:0000256" key="1">
    <source>
        <dbReference type="ARBA" id="ARBA00009431"/>
    </source>
</evidence>
<sequence>MDELTTPSLLSVRIAFLSVLPLYVICGGGGGGGGDKPLLLTPYLDNGDISTARKLSHVKGEGIFPNITLPRSYAGFFTVNKTVGNHMFFWHFPSPTTRDAPLLLWLNGGPTLSSMLGLLWENGPVLGIDPSRADVRANPYTWVGNFSMLYVDNPVGAGYSFSDSGTEGHRFLQADYGRELYSFMEQFFRMFPEYLKRDFYIGGQSYAGKYVPTLAHLIHEHRLRKLTDMPLTGIYLGGPYFDPPTESLAFPEYLYALGAFSHASMMDGKESVRQITESFRQGKVKSMPTTEIMNEVFPDSGLGSNDNYVTEEGLGLPFVELVMRSREVRSAVHAGSGQYYTLLNVALYNRFGAELLETTSLKMATLMDNYKVLVYTGDYDVVVSSVMVESALLVLPWSLQAQYNATGRSLWRGEGAGSKPGGGGALKGYYSRTGRFCRVVVHGAGHQTPRDQPETSLEMMIHFTRYGSADGSGLNPRLGDLELVGSFCIASLGSQPTWLELIGDGR</sequence>
<evidence type="ECO:0000313" key="7">
    <source>
        <dbReference type="Proteomes" id="UP000694888"/>
    </source>
</evidence>
<organism evidence="7 8">
    <name type="scientific">Aplysia californica</name>
    <name type="common">California sea hare</name>
    <dbReference type="NCBI Taxonomy" id="6500"/>
    <lineage>
        <taxon>Eukaryota</taxon>
        <taxon>Metazoa</taxon>
        <taxon>Spiralia</taxon>
        <taxon>Lophotrochozoa</taxon>
        <taxon>Mollusca</taxon>
        <taxon>Gastropoda</taxon>
        <taxon>Heterobranchia</taxon>
        <taxon>Euthyneura</taxon>
        <taxon>Tectipleura</taxon>
        <taxon>Aplysiida</taxon>
        <taxon>Aplysioidea</taxon>
        <taxon>Aplysiidae</taxon>
        <taxon>Aplysia</taxon>
    </lineage>
</organism>